<organism evidence="1 2">
    <name type="scientific">Aspergillus puulaauensis</name>
    <dbReference type="NCBI Taxonomy" id="1220207"/>
    <lineage>
        <taxon>Eukaryota</taxon>
        <taxon>Fungi</taxon>
        <taxon>Dikarya</taxon>
        <taxon>Ascomycota</taxon>
        <taxon>Pezizomycotina</taxon>
        <taxon>Eurotiomycetes</taxon>
        <taxon>Eurotiomycetidae</taxon>
        <taxon>Eurotiales</taxon>
        <taxon>Aspergillaceae</taxon>
        <taxon>Aspergillus</taxon>
    </lineage>
</organism>
<dbReference type="RefSeq" id="XP_041558915.1">
    <property type="nucleotide sequence ID" value="XM_041706539.1"/>
</dbReference>
<gene>
    <name evidence="1" type="ORF">APUU_51432A</name>
</gene>
<reference evidence="1" key="2">
    <citation type="submission" date="2021-02" db="EMBL/GenBank/DDBJ databases">
        <title>Aspergillus puulaauensis MK2 genome sequence.</title>
        <authorList>
            <person name="Futagami T."/>
            <person name="Mori K."/>
            <person name="Kadooka C."/>
            <person name="Tanaka T."/>
        </authorList>
    </citation>
    <scope>NUCLEOTIDE SEQUENCE</scope>
    <source>
        <strain evidence="1">MK2</strain>
    </source>
</reference>
<proteinExistence type="predicted"/>
<dbReference type="AlphaFoldDB" id="A0A7R7XSE9"/>
<accession>A0A7R7XSE9</accession>
<dbReference type="KEGG" id="apuu:APUU_51432A"/>
<dbReference type="OrthoDB" id="4869816at2759"/>
<dbReference type="Proteomes" id="UP000654913">
    <property type="component" value="Chromosome 5"/>
</dbReference>
<dbReference type="EMBL" id="AP024447">
    <property type="protein sequence ID" value="BCS26721.1"/>
    <property type="molecule type" value="Genomic_DNA"/>
</dbReference>
<dbReference type="GeneID" id="64976726"/>
<sequence>MSFYAPGWDYNRLLNATSADWMTLTDEQHSTMMTGLKEAGLFDGVVAEFERRDRGKEDAIEAAKPEEQRLAERELNAPYIDTLKRVFRFDTDWSEWGFVVFRAGLYGAQHEARWEEFRARWDLIFEQEFNAHRGYHPKSDRAMELFRFRWVEDQALDMAAPEEVSRRFDSMWQDLPRGFTTSTCLMVTPEVVDSILNSPLPSSAKQRERVRLPFVVAVSRSAHVPFPEEEEEDVFGADFKGHFHVAVESLLGTFYGIVALDIIDLPILVVGMTNERDVWCHPHRGGVRHYEEGEV</sequence>
<evidence type="ECO:0000313" key="2">
    <source>
        <dbReference type="Proteomes" id="UP000654913"/>
    </source>
</evidence>
<protein>
    <submittedName>
        <fullName evidence="1">Uncharacterized protein</fullName>
    </submittedName>
</protein>
<reference evidence="1" key="1">
    <citation type="submission" date="2021-01" db="EMBL/GenBank/DDBJ databases">
        <authorList>
            <consortium name="Aspergillus puulaauensis MK2 genome sequencing consortium"/>
            <person name="Kazuki M."/>
            <person name="Futagami T."/>
        </authorList>
    </citation>
    <scope>NUCLEOTIDE SEQUENCE</scope>
    <source>
        <strain evidence="1">MK2</strain>
    </source>
</reference>
<name>A0A7R7XSE9_9EURO</name>
<evidence type="ECO:0000313" key="1">
    <source>
        <dbReference type="EMBL" id="BCS26721.1"/>
    </source>
</evidence>
<keyword evidence="2" id="KW-1185">Reference proteome</keyword>